<dbReference type="Proteomes" id="UP000011750">
    <property type="component" value="Chromosome A01"/>
</dbReference>
<dbReference type="HOGENOM" id="CLU_1743093_0_0_1"/>
<dbReference type="InParanoid" id="M4D5S7"/>
<dbReference type="Gramene" id="Bra011834.1">
    <property type="protein sequence ID" value="Bra011834.1-P"/>
    <property type="gene ID" value="Bra011834"/>
</dbReference>
<organism evidence="1 2">
    <name type="scientific">Brassica campestris</name>
    <name type="common">Field mustard</name>
    <dbReference type="NCBI Taxonomy" id="3711"/>
    <lineage>
        <taxon>Eukaryota</taxon>
        <taxon>Viridiplantae</taxon>
        <taxon>Streptophyta</taxon>
        <taxon>Embryophyta</taxon>
        <taxon>Tracheophyta</taxon>
        <taxon>Spermatophyta</taxon>
        <taxon>Magnoliopsida</taxon>
        <taxon>eudicotyledons</taxon>
        <taxon>Gunneridae</taxon>
        <taxon>Pentapetalae</taxon>
        <taxon>rosids</taxon>
        <taxon>malvids</taxon>
        <taxon>Brassicales</taxon>
        <taxon>Brassicaceae</taxon>
        <taxon>Brassiceae</taxon>
        <taxon>Brassica</taxon>
    </lineage>
</organism>
<reference evidence="1 2" key="1">
    <citation type="journal article" date="2011" name="Nat. Genet.">
        <title>The genome of the mesopolyploid crop species Brassica rapa.</title>
        <authorList>
            <consortium name="Brassica rapa Genome Sequencing Project Consortium"/>
            <person name="Wang X."/>
            <person name="Wang H."/>
            <person name="Wang J."/>
            <person name="Sun R."/>
            <person name="Wu J."/>
            <person name="Liu S."/>
            <person name="Bai Y."/>
            <person name="Mun J.H."/>
            <person name="Bancroft I."/>
            <person name="Cheng F."/>
            <person name="Huang S."/>
            <person name="Li X."/>
            <person name="Hua W."/>
            <person name="Wang J."/>
            <person name="Wang X."/>
            <person name="Freeling M."/>
            <person name="Pires J.C."/>
            <person name="Paterson A.H."/>
            <person name="Chalhoub B."/>
            <person name="Wang B."/>
            <person name="Hayward A."/>
            <person name="Sharpe A.G."/>
            <person name="Park B.S."/>
            <person name="Weisshaar B."/>
            <person name="Liu B."/>
            <person name="Li B."/>
            <person name="Liu B."/>
            <person name="Tong C."/>
            <person name="Song C."/>
            <person name="Duran C."/>
            <person name="Peng C."/>
            <person name="Geng C."/>
            <person name="Koh C."/>
            <person name="Lin C."/>
            <person name="Edwards D."/>
            <person name="Mu D."/>
            <person name="Shen D."/>
            <person name="Soumpourou E."/>
            <person name="Li F."/>
            <person name="Fraser F."/>
            <person name="Conant G."/>
            <person name="Lassalle G."/>
            <person name="King G.J."/>
            <person name="Bonnema G."/>
            <person name="Tang H."/>
            <person name="Wang H."/>
            <person name="Belcram H."/>
            <person name="Zhou H."/>
            <person name="Hirakawa H."/>
            <person name="Abe H."/>
            <person name="Guo H."/>
            <person name="Wang H."/>
            <person name="Jin H."/>
            <person name="Parkin I.A."/>
            <person name="Batley J."/>
            <person name="Kim J.S."/>
            <person name="Just J."/>
            <person name="Li J."/>
            <person name="Xu J."/>
            <person name="Deng J."/>
            <person name="Kim J.A."/>
            <person name="Li J."/>
            <person name="Yu J."/>
            <person name="Meng J."/>
            <person name="Wang J."/>
            <person name="Min J."/>
            <person name="Poulain J."/>
            <person name="Wang J."/>
            <person name="Hatakeyama K."/>
            <person name="Wu K."/>
            <person name="Wang L."/>
            <person name="Fang L."/>
            <person name="Trick M."/>
            <person name="Links M.G."/>
            <person name="Zhao M."/>
            <person name="Jin M."/>
            <person name="Ramchiary N."/>
            <person name="Drou N."/>
            <person name="Berkman P.J."/>
            <person name="Cai Q."/>
            <person name="Huang Q."/>
            <person name="Li R."/>
            <person name="Tabata S."/>
            <person name="Cheng S."/>
            <person name="Zhang S."/>
            <person name="Zhang S."/>
            <person name="Huang S."/>
            <person name="Sato S."/>
            <person name="Sun S."/>
            <person name="Kwon S.J."/>
            <person name="Choi S.R."/>
            <person name="Lee T.H."/>
            <person name="Fan W."/>
            <person name="Zhao X."/>
            <person name="Tan X."/>
            <person name="Xu X."/>
            <person name="Wang Y."/>
            <person name="Qiu Y."/>
            <person name="Yin Y."/>
            <person name="Li Y."/>
            <person name="Du Y."/>
            <person name="Liao Y."/>
            <person name="Lim Y."/>
            <person name="Narusaka Y."/>
            <person name="Wang Y."/>
            <person name="Wang Z."/>
            <person name="Li Z."/>
            <person name="Wang Z."/>
            <person name="Xiong Z."/>
            <person name="Zhang Z."/>
        </authorList>
    </citation>
    <scope>NUCLEOTIDE SEQUENCE [LARGE SCALE GENOMIC DNA]</scope>
    <source>
        <strain evidence="1 2">cv. Chiifu-401-42</strain>
    </source>
</reference>
<dbReference type="OMA" id="AMNRGND"/>
<evidence type="ECO:0000313" key="1">
    <source>
        <dbReference type="EnsemblPlants" id="Bra011834.1-P"/>
    </source>
</evidence>
<sequence length="150" mass="16481">MLFDGGGSRDLVERRRDPRCGGEERSRLLGLKTTGSGFLIFRSPGNLHGGGAWLRSLVSGSRGLRASSFTMKELSTGVVGLVGNVWRSLTSQRRGRRYFTPVVQAPHFFKPLLGTPNPQLPSRSDFQSGLYDRFLAMNRGNDLRCGPGLI</sequence>
<name>M4D5S7_BRACM</name>
<reference evidence="1 2" key="2">
    <citation type="journal article" date="2018" name="Hortic Res">
        <title>Improved Brassica rapa reference genome by single-molecule sequencing and chromosome conformation capture technologies.</title>
        <authorList>
            <person name="Zhang L."/>
            <person name="Cai X."/>
            <person name="Wu J."/>
            <person name="Liu M."/>
            <person name="Grob S."/>
            <person name="Cheng F."/>
            <person name="Liang J."/>
            <person name="Cai C."/>
            <person name="Liu Z."/>
            <person name="Liu B."/>
            <person name="Wang F."/>
            <person name="Li S."/>
            <person name="Liu F."/>
            <person name="Li X."/>
            <person name="Cheng L."/>
            <person name="Yang W."/>
            <person name="Li M.H."/>
            <person name="Grossniklaus U."/>
            <person name="Zheng H."/>
            <person name="Wang X."/>
        </authorList>
    </citation>
    <scope>NUCLEOTIDE SEQUENCE [LARGE SCALE GENOMIC DNA]</scope>
    <source>
        <strain evidence="1 2">cv. Chiifu-401-42</strain>
    </source>
</reference>
<accession>M4D5S7</accession>
<reference evidence="1" key="3">
    <citation type="submission" date="2023-03" db="UniProtKB">
        <authorList>
            <consortium name="EnsemblPlants"/>
        </authorList>
    </citation>
    <scope>IDENTIFICATION</scope>
    <source>
        <strain evidence="1">cv. Chiifu-401-42</strain>
    </source>
</reference>
<proteinExistence type="predicted"/>
<protein>
    <submittedName>
        <fullName evidence="1">Uncharacterized protein</fullName>
    </submittedName>
</protein>
<dbReference type="EnsemblPlants" id="Bra011834.1">
    <property type="protein sequence ID" value="Bra011834.1-P"/>
    <property type="gene ID" value="Bra011834"/>
</dbReference>
<evidence type="ECO:0000313" key="2">
    <source>
        <dbReference type="Proteomes" id="UP000011750"/>
    </source>
</evidence>
<dbReference type="AlphaFoldDB" id="M4D5S7"/>
<keyword evidence="2" id="KW-1185">Reference proteome</keyword>